<dbReference type="PROSITE" id="PS51379">
    <property type="entry name" value="4FE4S_FER_2"/>
    <property type="match status" value="1"/>
</dbReference>
<proteinExistence type="predicted"/>
<dbReference type="SUPFAM" id="SSF100895">
    <property type="entry name" value="Kazal-type serine protease inhibitors"/>
    <property type="match status" value="1"/>
</dbReference>
<dbReference type="InterPro" id="IPR017896">
    <property type="entry name" value="4Fe4S_Fe-S-bd"/>
</dbReference>
<sequence length="438" mass="46997">MNFLTRFPLALLGCVLLGLCIVVGGNSHDRPPCPTKSHSFFFMVGSAKCIRLPSCSHSNCIAGEECRCTDCGLRCETLCPTSERDFQFIGHKDGPCNRPGCDGGALCSGHTEVCLCVSGCGHRCLKLSDRQTPPTTQEPRPCEQTSGNGKLVILGGLRLNRDEMCRGLAHCSSHDDCPDHQSCTCNSICGLRCLNKMVPDQPTTSRPAHTTSSGFSRLTCSINKTGDPGCRRKWSLCRRYKHRHVCGSDGRTYRTLCHFREQRTAGVDVAHRGPCHPEHQHIAAGGFRDGCKGTVEHGGGQTNDTETEDTDDQGSRECSSHGPLPTESSTPPDKELATTSACDALLPCKDDSDCRRGCEICRCFLGCGMRCGNPDTDDTPTAADNAQNSDPSDSTTTSAGSNFTTHAEIRSHDTSATDPPQANTGHGQPPGTTGTVQY</sequence>
<dbReference type="Gene3D" id="3.30.60.30">
    <property type="match status" value="1"/>
</dbReference>
<gene>
    <name evidence="6" type="primary">LOC110973851</name>
</gene>
<feature type="chain" id="PRO_5034040427" evidence="2">
    <location>
        <begin position="26"/>
        <end position="438"/>
    </location>
</feature>
<feature type="domain" description="4Fe-4S ferredoxin-type" evidence="3">
    <location>
        <begin position="58"/>
        <end position="89"/>
    </location>
</feature>
<keyword evidence="5" id="KW-1185">Reference proteome</keyword>
<feature type="region of interest" description="Disordered" evidence="1">
    <location>
        <begin position="382"/>
        <end position="438"/>
    </location>
</feature>
<name>A0A8B7XIS2_ACAPL</name>
<dbReference type="InterPro" id="IPR002350">
    <property type="entry name" value="Kazal_dom"/>
</dbReference>
<dbReference type="InterPro" id="IPR036058">
    <property type="entry name" value="Kazal_dom_sf"/>
</dbReference>
<dbReference type="PROSITE" id="PS51465">
    <property type="entry name" value="KAZAL_2"/>
    <property type="match status" value="1"/>
</dbReference>
<dbReference type="CDD" id="cd00104">
    <property type="entry name" value="KAZAL_FS"/>
    <property type="match status" value="1"/>
</dbReference>
<dbReference type="AlphaFoldDB" id="A0A8B7XIS2"/>
<feature type="compositionally biased region" description="Polar residues" evidence="1">
    <location>
        <begin position="326"/>
        <end position="336"/>
    </location>
</feature>
<evidence type="ECO:0000313" key="5">
    <source>
        <dbReference type="Proteomes" id="UP000694845"/>
    </source>
</evidence>
<reference evidence="6" key="1">
    <citation type="submission" date="2025-08" db="UniProtKB">
        <authorList>
            <consortium name="RefSeq"/>
        </authorList>
    </citation>
    <scope>IDENTIFICATION</scope>
</reference>
<evidence type="ECO:0000256" key="1">
    <source>
        <dbReference type="SAM" id="MobiDB-lite"/>
    </source>
</evidence>
<feature type="compositionally biased region" description="Polar residues" evidence="1">
    <location>
        <begin position="387"/>
        <end position="405"/>
    </location>
</feature>
<evidence type="ECO:0000259" key="3">
    <source>
        <dbReference type="PROSITE" id="PS51379"/>
    </source>
</evidence>
<dbReference type="RefSeq" id="XP_022080698.1">
    <property type="nucleotide sequence ID" value="XM_022225006.1"/>
</dbReference>
<dbReference type="OMA" id="GESCECT"/>
<evidence type="ECO:0000313" key="6">
    <source>
        <dbReference type="RefSeq" id="XP_022080698.1"/>
    </source>
</evidence>
<feature type="region of interest" description="Disordered" evidence="1">
    <location>
        <begin position="293"/>
        <end position="336"/>
    </location>
</feature>
<dbReference type="KEGG" id="aplc:110973851"/>
<dbReference type="Proteomes" id="UP000694845">
    <property type="component" value="Unplaced"/>
</dbReference>
<accession>A0A8B7XIS2</accession>
<feature type="compositionally biased region" description="Low complexity" evidence="1">
    <location>
        <begin position="424"/>
        <end position="438"/>
    </location>
</feature>
<evidence type="ECO:0000256" key="2">
    <source>
        <dbReference type="SAM" id="SignalP"/>
    </source>
</evidence>
<dbReference type="SMART" id="SM00280">
    <property type="entry name" value="KAZAL"/>
    <property type="match status" value="1"/>
</dbReference>
<feature type="domain" description="Kazal-like" evidence="4">
    <location>
        <begin position="224"/>
        <end position="277"/>
    </location>
</feature>
<evidence type="ECO:0000259" key="4">
    <source>
        <dbReference type="PROSITE" id="PS51465"/>
    </source>
</evidence>
<keyword evidence="2" id="KW-0732">Signal</keyword>
<protein>
    <submittedName>
        <fullName evidence="6">Uncharacterized protein LOC110973851</fullName>
    </submittedName>
</protein>
<feature type="signal peptide" evidence="2">
    <location>
        <begin position="1"/>
        <end position="25"/>
    </location>
</feature>
<organism evidence="5 6">
    <name type="scientific">Acanthaster planci</name>
    <name type="common">Crown-of-thorns starfish</name>
    <dbReference type="NCBI Taxonomy" id="133434"/>
    <lineage>
        <taxon>Eukaryota</taxon>
        <taxon>Metazoa</taxon>
        <taxon>Echinodermata</taxon>
        <taxon>Eleutherozoa</taxon>
        <taxon>Asterozoa</taxon>
        <taxon>Asteroidea</taxon>
        <taxon>Valvatacea</taxon>
        <taxon>Valvatida</taxon>
        <taxon>Acanthasteridae</taxon>
        <taxon>Acanthaster</taxon>
    </lineage>
</organism>
<dbReference type="GeneID" id="110973851"/>